<dbReference type="WBParaSite" id="HNAJ_0001279301-mRNA-1">
    <property type="protein sequence ID" value="HNAJ_0001279301-mRNA-1"/>
    <property type="gene ID" value="HNAJ_0001279301"/>
</dbReference>
<dbReference type="GO" id="GO:0070939">
    <property type="term" value="C:Dsl1/NZR complex"/>
    <property type="evidence" value="ECO:0007669"/>
    <property type="project" value="InterPro"/>
</dbReference>
<dbReference type="PROSITE" id="PS51386">
    <property type="entry name" value="RINT1_TIP20"/>
    <property type="match status" value="1"/>
</dbReference>
<reference evidence="1 2" key="2">
    <citation type="submission" date="2018-11" db="EMBL/GenBank/DDBJ databases">
        <authorList>
            <consortium name="Pathogen Informatics"/>
        </authorList>
    </citation>
    <scope>NUCLEOTIDE SEQUENCE [LARGE SCALE GENOMIC DNA]</scope>
</reference>
<proteinExistence type="predicted"/>
<accession>A0A0R3TY46</accession>
<dbReference type="AlphaFoldDB" id="A0A0R3TY46"/>
<dbReference type="Pfam" id="PF04437">
    <property type="entry name" value="RINT1_TIP1"/>
    <property type="match status" value="1"/>
</dbReference>
<sequence length="352" mass="40780">MSTSLTDFLNSQIQPSFDVKEQLESLIKSTEHQISSLKRFIFLKESTDVLSKFSFEAENFLKAKDEIQKRLDELTSNVSESLRGGGDIAEAIFPDIINLYSIQSTLRTSERLELISRYRSEVVSARVLGSLEMALSAFGNLSLHIGAHISSTEPLLLPLPSFYVPLLENFVTMFQNTCKKMEVPKIRPPSNWMENGVERLGDQCPWDMNTIRDFRLLFRTLTYIMLPEPKVMSDNAKRVNLSLPVRLLLEPLEKRFLFNFYGNRSTNNPEKPEWYFTEVLTWISINDQWLTWMQDEQLKHVIRPFSSLRGLLSFVVDKISFDLGLLKTPPKPRCEVNLKCRFLFKQIVLVRI</sequence>
<dbReference type="InterPro" id="IPR007528">
    <property type="entry name" value="RINT1_Tip20"/>
</dbReference>
<dbReference type="EMBL" id="UZAE01014639">
    <property type="protein sequence ID" value="VDO14050.1"/>
    <property type="molecule type" value="Genomic_DNA"/>
</dbReference>
<evidence type="ECO:0000313" key="3">
    <source>
        <dbReference type="WBParaSite" id="HNAJ_0001279301-mRNA-1"/>
    </source>
</evidence>
<dbReference type="Proteomes" id="UP000278807">
    <property type="component" value="Unassembled WGS sequence"/>
</dbReference>
<evidence type="ECO:0000313" key="1">
    <source>
        <dbReference type="EMBL" id="VDO14050.1"/>
    </source>
</evidence>
<dbReference type="GO" id="GO:0006890">
    <property type="term" value="P:retrograde vesicle-mediated transport, Golgi to endoplasmic reticulum"/>
    <property type="evidence" value="ECO:0007669"/>
    <property type="project" value="InterPro"/>
</dbReference>
<dbReference type="OrthoDB" id="2189254at2759"/>
<evidence type="ECO:0000313" key="2">
    <source>
        <dbReference type="Proteomes" id="UP000278807"/>
    </source>
</evidence>
<name>A0A0R3TY46_RODNA</name>
<organism evidence="3">
    <name type="scientific">Rodentolepis nana</name>
    <name type="common">Dwarf tapeworm</name>
    <name type="synonym">Hymenolepis nana</name>
    <dbReference type="NCBI Taxonomy" id="102285"/>
    <lineage>
        <taxon>Eukaryota</taxon>
        <taxon>Metazoa</taxon>
        <taxon>Spiralia</taxon>
        <taxon>Lophotrochozoa</taxon>
        <taxon>Platyhelminthes</taxon>
        <taxon>Cestoda</taxon>
        <taxon>Eucestoda</taxon>
        <taxon>Cyclophyllidea</taxon>
        <taxon>Hymenolepididae</taxon>
        <taxon>Rodentolepis</taxon>
    </lineage>
</organism>
<protein>
    <submittedName>
        <fullName evidence="3">RAD50-interacting protein 1</fullName>
    </submittedName>
</protein>
<dbReference type="STRING" id="102285.A0A0R3TY46"/>
<gene>
    <name evidence="1" type="ORF">HNAJ_LOCUS12769</name>
</gene>
<keyword evidence="2" id="KW-1185">Reference proteome</keyword>
<dbReference type="GO" id="GO:0006888">
    <property type="term" value="P:endoplasmic reticulum to Golgi vesicle-mediated transport"/>
    <property type="evidence" value="ECO:0007669"/>
    <property type="project" value="InterPro"/>
</dbReference>
<reference evidence="3" key="1">
    <citation type="submission" date="2017-02" db="UniProtKB">
        <authorList>
            <consortium name="WormBaseParasite"/>
        </authorList>
    </citation>
    <scope>IDENTIFICATION</scope>
</reference>